<keyword evidence="6" id="KW-1185">Reference proteome</keyword>
<name>A0A399F147_9DEIN</name>
<comment type="caution">
    <text evidence="5">The sequence shown here is derived from an EMBL/GenBank/DDBJ whole genome shotgun (WGS) entry which is preliminary data.</text>
</comment>
<dbReference type="GO" id="GO:0003700">
    <property type="term" value="F:DNA-binding transcription factor activity"/>
    <property type="evidence" value="ECO:0007669"/>
    <property type="project" value="TreeGrafter"/>
</dbReference>
<evidence type="ECO:0000256" key="1">
    <source>
        <dbReference type="ARBA" id="ARBA00023015"/>
    </source>
</evidence>
<gene>
    <name evidence="5" type="primary">cytR_1</name>
    <name evidence="5" type="ORF">Mterra_00393</name>
</gene>
<dbReference type="InterPro" id="IPR000843">
    <property type="entry name" value="HTH_LacI"/>
</dbReference>
<dbReference type="EMBL" id="QXDL01000008">
    <property type="protein sequence ID" value="RIH90507.1"/>
    <property type="molecule type" value="Genomic_DNA"/>
</dbReference>
<dbReference type="PANTHER" id="PTHR30146">
    <property type="entry name" value="LACI-RELATED TRANSCRIPTIONAL REPRESSOR"/>
    <property type="match status" value="1"/>
</dbReference>
<dbReference type="SUPFAM" id="SSF47413">
    <property type="entry name" value="lambda repressor-like DNA-binding domains"/>
    <property type="match status" value="1"/>
</dbReference>
<dbReference type="CDD" id="cd06267">
    <property type="entry name" value="PBP1_LacI_sugar_binding-like"/>
    <property type="match status" value="1"/>
</dbReference>
<accession>A0A399F147</accession>
<dbReference type="PANTHER" id="PTHR30146:SF109">
    <property type="entry name" value="HTH-TYPE TRANSCRIPTIONAL REGULATOR GALS"/>
    <property type="match status" value="1"/>
</dbReference>
<dbReference type="AlphaFoldDB" id="A0A399F147"/>
<dbReference type="CDD" id="cd01392">
    <property type="entry name" value="HTH_LacI"/>
    <property type="match status" value="1"/>
</dbReference>
<protein>
    <submittedName>
        <fullName evidence="5">HTH-type transcriptional repressor CytR</fullName>
    </submittedName>
</protein>
<keyword evidence="2" id="KW-0238">DNA-binding</keyword>
<dbReference type="Pfam" id="PF00356">
    <property type="entry name" value="LacI"/>
    <property type="match status" value="1"/>
</dbReference>
<feature type="domain" description="HTH lacI-type" evidence="4">
    <location>
        <begin position="8"/>
        <end position="64"/>
    </location>
</feature>
<evidence type="ECO:0000313" key="5">
    <source>
        <dbReference type="EMBL" id="RIH90507.1"/>
    </source>
</evidence>
<dbReference type="Pfam" id="PF13377">
    <property type="entry name" value="Peripla_BP_3"/>
    <property type="match status" value="1"/>
</dbReference>
<dbReference type="RefSeq" id="WP_119313642.1">
    <property type="nucleotide sequence ID" value="NZ_QXDL01000008.1"/>
</dbReference>
<dbReference type="InterPro" id="IPR028082">
    <property type="entry name" value="Peripla_BP_I"/>
</dbReference>
<evidence type="ECO:0000313" key="6">
    <source>
        <dbReference type="Proteomes" id="UP000265715"/>
    </source>
</evidence>
<dbReference type="InterPro" id="IPR010982">
    <property type="entry name" value="Lambda_DNA-bd_dom_sf"/>
</dbReference>
<dbReference type="InterPro" id="IPR046335">
    <property type="entry name" value="LacI/GalR-like_sensor"/>
</dbReference>
<proteinExistence type="predicted"/>
<keyword evidence="3" id="KW-0804">Transcription</keyword>
<organism evidence="5 6">
    <name type="scientific">Calidithermus terrae</name>
    <dbReference type="NCBI Taxonomy" id="1408545"/>
    <lineage>
        <taxon>Bacteria</taxon>
        <taxon>Thermotogati</taxon>
        <taxon>Deinococcota</taxon>
        <taxon>Deinococci</taxon>
        <taxon>Thermales</taxon>
        <taxon>Thermaceae</taxon>
        <taxon>Calidithermus</taxon>
    </lineage>
</organism>
<dbReference type="OrthoDB" id="9796186at2"/>
<evidence type="ECO:0000259" key="4">
    <source>
        <dbReference type="PROSITE" id="PS50932"/>
    </source>
</evidence>
<dbReference type="Proteomes" id="UP000265715">
    <property type="component" value="Unassembled WGS sequence"/>
</dbReference>
<dbReference type="SMART" id="SM00354">
    <property type="entry name" value="HTH_LACI"/>
    <property type="match status" value="1"/>
</dbReference>
<sequence length="353" mass="38356">MPTRKPRVTSQQVAKHAGVSRTTVSFVLNNVPGVVISPETRLRVLRAAKELGYVPNAAARTLVSGQTGTIALVIPHAEHLKVDAFLPQLLYSLNEVSYRHGYRVLLEPVEDAAKPGAYLELVYGKRIDGLIVVNARTQDDPHLLELAQMGFPLVLMGARLATHEGIYSVDTDNRTAARHAVDHLLRLGYRRIAHIAYAPPEYHAANLRLQGYTEALEAAGLEADPALVAYGNYSAESGYEAMLTLLERKPYPRALFAGNDTIALGAMAALHEKGLRIPDDVAVVGYDDIPTAAYAFPPLTTVRTQAVLHGSVAAEMLMKLMHGKTPQERHVILETPLVIRQSCGAKAAKAEEA</sequence>
<keyword evidence="1" id="KW-0805">Transcription regulation</keyword>
<reference evidence="5 6" key="1">
    <citation type="submission" date="2018-08" db="EMBL/GenBank/DDBJ databases">
        <title>Meiothermus terrae DSM 26712 genome sequencing project.</title>
        <authorList>
            <person name="Da Costa M.S."/>
            <person name="Albuquerque L."/>
            <person name="Raposo P."/>
            <person name="Froufe H.J.C."/>
            <person name="Barroso C.S."/>
            <person name="Egas C."/>
        </authorList>
    </citation>
    <scope>NUCLEOTIDE SEQUENCE [LARGE SCALE GENOMIC DNA]</scope>
    <source>
        <strain evidence="5 6">DSM 26712</strain>
    </source>
</reference>
<dbReference type="GO" id="GO:0000976">
    <property type="term" value="F:transcription cis-regulatory region binding"/>
    <property type="evidence" value="ECO:0007669"/>
    <property type="project" value="TreeGrafter"/>
</dbReference>
<dbReference type="SUPFAM" id="SSF53822">
    <property type="entry name" value="Periplasmic binding protein-like I"/>
    <property type="match status" value="1"/>
</dbReference>
<dbReference type="PROSITE" id="PS50932">
    <property type="entry name" value="HTH_LACI_2"/>
    <property type="match status" value="1"/>
</dbReference>
<evidence type="ECO:0000256" key="3">
    <source>
        <dbReference type="ARBA" id="ARBA00023163"/>
    </source>
</evidence>
<dbReference type="Gene3D" id="1.10.260.40">
    <property type="entry name" value="lambda repressor-like DNA-binding domains"/>
    <property type="match status" value="1"/>
</dbReference>
<dbReference type="Gene3D" id="3.40.50.2300">
    <property type="match status" value="2"/>
</dbReference>
<evidence type="ECO:0000256" key="2">
    <source>
        <dbReference type="ARBA" id="ARBA00023125"/>
    </source>
</evidence>